<feature type="domain" description="BLUF" evidence="1">
    <location>
        <begin position="9"/>
        <end position="105"/>
    </location>
</feature>
<gene>
    <name evidence="2" type="ORF">QWZ12_08425</name>
</gene>
<accession>A0ABT8BGX8</accession>
<dbReference type="InterPro" id="IPR036046">
    <property type="entry name" value="Acylphosphatase-like_dom_sf"/>
</dbReference>
<name>A0ABT8BGX8_9HYPH</name>
<evidence type="ECO:0000313" key="3">
    <source>
        <dbReference type="Proteomes" id="UP001224644"/>
    </source>
</evidence>
<protein>
    <submittedName>
        <fullName evidence="2">BLUF domain-containing protein</fullName>
    </submittedName>
</protein>
<dbReference type="InterPro" id="IPR007024">
    <property type="entry name" value="BLUF_domain"/>
</dbReference>
<dbReference type="RefSeq" id="WP_238222954.1">
    <property type="nucleotide sequence ID" value="NZ_BPQD01000003.1"/>
</dbReference>
<reference evidence="3" key="1">
    <citation type="journal article" date="2019" name="Int. J. Syst. Evol. Microbiol.">
        <title>The Global Catalogue of Microorganisms (GCM) 10K type strain sequencing project: providing services to taxonomists for standard genome sequencing and annotation.</title>
        <authorList>
            <consortium name="The Broad Institute Genomics Platform"/>
            <consortium name="The Broad Institute Genome Sequencing Center for Infectious Disease"/>
            <person name="Wu L."/>
            <person name="Ma J."/>
        </authorList>
    </citation>
    <scope>NUCLEOTIDE SEQUENCE [LARGE SCALE GENOMIC DNA]</scope>
    <source>
        <strain evidence="3">CECT 7069</strain>
    </source>
</reference>
<evidence type="ECO:0000259" key="1">
    <source>
        <dbReference type="PROSITE" id="PS50925"/>
    </source>
</evidence>
<proteinExistence type="predicted"/>
<dbReference type="Pfam" id="PF04940">
    <property type="entry name" value="BLUF"/>
    <property type="match status" value="1"/>
</dbReference>
<comment type="caution">
    <text evidence="2">The sequence shown here is derived from an EMBL/GenBank/DDBJ whole genome shotgun (WGS) entry which is preliminary data.</text>
</comment>
<dbReference type="SMART" id="SM01034">
    <property type="entry name" value="BLUF"/>
    <property type="match status" value="1"/>
</dbReference>
<keyword evidence="3" id="KW-1185">Reference proteome</keyword>
<dbReference type="PROSITE" id="PS50925">
    <property type="entry name" value="BLUF"/>
    <property type="match status" value="1"/>
</dbReference>
<dbReference type="Gene3D" id="3.30.70.100">
    <property type="match status" value="1"/>
</dbReference>
<dbReference type="Proteomes" id="UP001224644">
    <property type="component" value="Unassembled WGS sequence"/>
</dbReference>
<dbReference type="EMBL" id="JAUFPX010000006">
    <property type="protein sequence ID" value="MDN3590636.1"/>
    <property type="molecule type" value="Genomic_DNA"/>
</dbReference>
<organism evidence="2 3">
    <name type="scientific">Methylobacterium adhaesivum</name>
    <dbReference type="NCBI Taxonomy" id="333297"/>
    <lineage>
        <taxon>Bacteria</taxon>
        <taxon>Pseudomonadati</taxon>
        <taxon>Pseudomonadota</taxon>
        <taxon>Alphaproteobacteria</taxon>
        <taxon>Hyphomicrobiales</taxon>
        <taxon>Methylobacteriaceae</taxon>
        <taxon>Methylobacterium</taxon>
    </lineage>
</organism>
<dbReference type="SUPFAM" id="SSF54975">
    <property type="entry name" value="Acylphosphatase/BLUF domain-like"/>
    <property type="match status" value="1"/>
</dbReference>
<evidence type="ECO:0000313" key="2">
    <source>
        <dbReference type="EMBL" id="MDN3590636.1"/>
    </source>
</evidence>
<sequence>MRPTPRTSLLHLIYFSRLNLSADPSARSQQMDDLARQCQKKNEFHVITSFLFVDQNFAVQVIEGERNALIETFNRINVDPRHRDVKIVEWREIAKRDFGQSFALSVRGPVNDALYAKANLLPTFQRGTPKAAGILSLAQQLQAESLSRQGGDPMLV</sequence>